<dbReference type="EMBL" id="Y18930">
    <property type="protein sequence ID" value="CAB57739.1"/>
    <property type="molecule type" value="Genomic_DNA"/>
</dbReference>
<keyword evidence="1" id="KW-0472">Membrane</keyword>
<feature type="transmembrane region" description="Helical" evidence="1">
    <location>
        <begin position="32"/>
        <end position="57"/>
    </location>
</feature>
<organism evidence="2">
    <name type="scientific">Saccharolobus solfataricus</name>
    <name type="common">Sulfolobus solfataricus</name>
    <dbReference type="NCBI Taxonomy" id="2287"/>
    <lineage>
        <taxon>Archaea</taxon>
        <taxon>Thermoproteota</taxon>
        <taxon>Thermoprotei</taxon>
        <taxon>Sulfolobales</taxon>
        <taxon>Sulfolobaceae</taxon>
        <taxon>Saccharolobus</taxon>
    </lineage>
</organism>
<name>Q9UWW4_SACSO</name>
<sequence length="103" mass="11540">MSEIFPLILSKTWSKISFNEKSLVNPLLSKYIFIPPSIFSSVFTVTFLLLPTIFSIISLSFGEQYMVTFSSLISLISLLIMFSIASLYSLVLTTSPIFPKTLS</sequence>
<gene>
    <name evidence="2" type="primary">ORF-c21_038</name>
</gene>
<evidence type="ECO:0000256" key="1">
    <source>
        <dbReference type="SAM" id="Phobius"/>
    </source>
</evidence>
<keyword evidence="1" id="KW-1133">Transmembrane helix</keyword>
<feature type="transmembrane region" description="Helical" evidence="1">
    <location>
        <begin position="69"/>
        <end position="91"/>
    </location>
</feature>
<protein>
    <submittedName>
        <fullName evidence="2">Uncharacterized protein ORF-c21_038</fullName>
    </submittedName>
</protein>
<keyword evidence="1" id="KW-0812">Transmembrane</keyword>
<proteinExistence type="predicted"/>
<dbReference type="AlphaFoldDB" id="Q9UWW4"/>
<accession>Q9UWW4</accession>
<evidence type="ECO:0000313" key="2">
    <source>
        <dbReference type="EMBL" id="CAB57739.1"/>
    </source>
</evidence>
<reference evidence="2" key="1">
    <citation type="journal article" date="2000" name="Genome">
        <title>Gene content and organization of a 281-kbp contig from the genome of the extremely thermophilic archaeon, Sulfolobus solfataricus P2.</title>
        <authorList>
            <person name="Charlebois R.L."/>
            <person name="Singh R.K."/>
            <person name="Chan-Weiher C.C.-Y."/>
            <person name="Allard G."/>
            <person name="Chow C."/>
            <person name="Confalonieri F."/>
            <person name="Curtis B."/>
            <person name="Duguet M."/>
            <person name="Erauso G."/>
            <person name="Faguy D."/>
            <person name="Gaasterland T."/>
            <person name="Garrett R.A."/>
            <person name="Gordon P."/>
            <person name="Jeffries A.C."/>
            <person name="Kozera C."/>
            <person name="Kushwaha N."/>
            <person name="Lafleur E."/>
            <person name="Medina N."/>
            <person name="Peng X."/>
            <person name="Penny S.L."/>
            <person name="She Q."/>
            <person name="St Jean A."/>
            <person name="van der Oost J."/>
            <person name="Young F."/>
            <person name="Zivanovic Y."/>
            <person name="Doolittle W.F."/>
            <person name="Ragan M.A."/>
            <person name="Sensen C.W."/>
        </authorList>
    </citation>
    <scope>NUCLEOTIDE SEQUENCE</scope>
    <source>
        <strain evidence="2">P2</strain>
    </source>
</reference>